<evidence type="ECO:0000313" key="9">
    <source>
        <dbReference type="Proteomes" id="UP000256601"/>
    </source>
</evidence>
<evidence type="ECO:0000256" key="3">
    <source>
        <dbReference type="ARBA" id="ARBA00022833"/>
    </source>
</evidence>
<dbReference type="PROSITE" id="PS00478">
    <property type="entry name" value="LIM_DOMAIN_1"/>
    <property type="match status" value="1"/>
</dbReference>
<dbReference type="CDD" id="cd08368">
    <property type="entry name" value="LIM"/>
    <property type="match status" value="3"/>
</dbReference>
<evidence type="ECO:0000256" key="6">
    <source>
        <dbReference type="SAM" id="MobiDB-lite"/>
    </source>
</evidence>
<dbReference type="GO" id="GO:0046872">
    <property type="term" value="F:metal ion binding"/>
    <property type="evidence" value="ECO:0007669"/>
    <property type="project" value="UniProtKB-KW"/>
</dbReference>
<evidence type="ECO:0000256" key="2">
    <source>
        <dbReference type="ARBA" id="ARBA00022737"/>
    </source>
</evidence>
<feature type="region of interest" description="Disordered" evidence="6">
    <location>
        <begin position="1"/>
        <end position="49"/>
    </location>
</feature>
<evidence type="ECO:0000313" key="8">
    <source>
        <dbReference type="EMBL" id="RDW26229.1"/>
    </source>
</evidence>
<evidence type="ECO:0000256" key="4">
    <source>
        <dbReference type="ARBA" id="ARBA00023038"/>
    </source>
</evidence>
<dbReference type="PROSITE" id="PS50023">
    <property type="entry name" value="LIM_DOMAIN_2"/>
    <property type="match status" value="2"/>
</dbReference>
<feature type="compositionally biased region" description="Polar residues" evidence="6">
    <location>
        <begin position="35"/>
        <end position="44"/>
    </location>
</feature>
<accession>A0A371C7F7</accession>
<proteinExistence type="predicted"/>
<feature type="compositionally biased region" description="Low complexity" evidence="6">
    <location>
        <begin position="245"/>
        <end position="270"/>
    </location>
</feature>
<dbReference type="GO" id="GO:0003712">
    <property type="term" value="F:transcription coregulator activity"/>
    <property type="evidence" value="ECO:0007669"/>
    <property type="project" value="TreeGrafter"/>
</dbReference>
<feature type="compositionally biased region" description="Polar residues" evidence="6">
    <location>
        <begin position="207"/>
        <end position="217"/>
    </location>
</feature>
<feature type="compositionally biased region" description="Polar residues" evidence="6">
    <location>
        <begin position="271"/>
        <end position="280"/>
    </location>
</feature>
<dbReference type="SUPFAM" id="SSF57716">
    <property type="entry name" value="Glucocorticoid receptor-like (DNA-binding domain)"/>
    <property type="match status" value="2"/>
</dbReference>
<dbReference type="VEuPathDB" id="FungiDB:YALI1_A18915g"/>
<keyword evidence="4 5" id="KW-0440">LIM domain</keyword>
<dbReference type="Gene3D" id="2.10.110.10">
    <property type="entry name" value="Cysteine Rich Protein"/>
    <property type="match status" value="3"/>
</dbReference>
<keyword evidence="1 5" id="KW-0479">Metal-binding</keyword>
<feature type="region of interest" description="Disordered" evidence="6">
    <location>
        <begin position="202"/>
        <end position="315"/>
    </location>
</feature>
<evidence type="ECO:0000256" key="5">
    <source>
        <dbReference type="PROSITE-ProRule" id="PRU00125"/>
    </source>
</evidence>
<keyword evidence="2" id="KW-0677">Repeat</keyword>
<dbReference type="PANTHER" id="PTHR24205">
    <property type="entry name" value="FOUR AND A HALF LIM DOMAINS PROTEIN"/>
    <property type="match status" value="1"/>
</dbReference>
<feature type="region of interest" description="Disordered" evidence="6">
    <location>
        <begin position="113"/>
        <end position="177"/>
    </location>
</feature>
<feature type="domain" description="LIM zinc-binding" evidence="7">
    <location>
        <begin position="480"/>
        <end position="547"/>
    </location>
</feature>
<dbReference type="VEuPathDB" id="FungiDB:YALI0_A18381g"/>
<feature type="domain" description="LIM zinc-binding" evidence="7">
    <location>
        <begin position="548"/>
        <end position="608"/>
    </location>
</feature>
<dbReference type="Pfam" id="PF00412">
    <property type="entry name" value="LIM"/>
    <property type="match status" value="2"/>
</dbReference>
<feature type="compositionally biased region" description="Basic and acidic residues" evidence="6">
    <location>
        <begin position="410"/>
        <end position="424"/>
    </location>
</feature>
<feature type="region of interest" description="Disordered" evidence="6">
    <location>
        <begin position="410"/>
        <end position="471"/>
    </location>
</feature>
<evidence type="ECO:0000259" key="7">
    <source>
        <dbReference type="PROSITE" id="PS50023"/>
    </source>
</evidence>
<keyword evidence="3 5" id="KW-0862">Zinc</keyword>
<feature type="compositionally biased region" description="Low complexity" evidence="6">
    <location>
        <begin position="218"/>
        <end position="232"/>
    </location>
</feature>
<reference evidence="8 9" key="1">
    <citation type="submission" date="2018-07" db="EMBL/GenBank/DDBJ databases">
        <title>Draft Genome Assemblies for Five Robust Yarrowia lipolytica Strains Exhibiting High Lipid Production and Pentose Sugar Utilization and Sugar Alcohol Secretion from Undetoxified Lignocellulosic Biomass Hydrolysates.</title>
        <authorList>
            <consortium name="DOE Joint Genome Institute"/>
            <person name="Walker C."/>
            <person name="Ryu S."/>
            <person name="Na H."/>
            <person name="Zane M."/>
            <person name="LaButti K."/>
            <person name="Lipzen A."/>
            <person name="Haridas S."/>
            <person name="Barry K."/>
            <person name="Grigoriev I.V."/>
            <person name="Quarterman J."/>
            <person name="Slininger P."/>
            <person name="Dien B."/>
            <person name="Trinh C.T."/>
        </authorList>
    </citation>
    <scope>NUCLEOTIDE SEQUENCE [LARGE SCALE GENOMIC DNA]</scope>
    <source>
        <strain evidence="8 9">YB392</strain>
    </source>
</reference>
<dbReference type="SMART" id="SM00132">
    <property type="entry name" value="LIM"/>
    <property type="match status" value="3"/>
</dbReference>
<dbReference type="EMBL" id="KZ858983">
    <property type="protein sequence ID" value="RDW26229.1"/>
    <property type="molecule type" value="Genomic_DNA"/>
</dbReference>
<protein>
    <recommendedName>
        <fullName evidence="7">LIM zinc-binding domain-containing protein</fullName>
    </recommendedName>
</protein>
<feature type="compositionally biased region" description="Basic and acidic residues" evidence="6">
    <location>
        <begin position="1"/>
        <end position="10"/>
    </location>
</feature>
<dbReference type="AlphaFoldDB" id="A0A371C7F7"/>
<dbReference type="PANTHER" id="PTHR24205:SF16">
    <property type="entry name" value="GH01042P-RELATED"/>
    <property type="match status" value="1"/>
</dbReference>
<feature type="compositionally biased region" description="Basic and acidic residues" evidence="6">
    <location>
        <begin position="282"/>
        <end position="306"/>
    </location>
</feature>
<gene>
    <name evidence="8" type="ORF">B0I71DRAFT_131215</name>
</gene>
<dbReference type="GO" id="GO:0030695">
    <property type="term" value="F:GTPase regulator activity"/>
    <property type="evidence" value="ECO:0007669"/>
    <property type="project" value="UniProtKB-ARBA"/>
</dbReference>
<dbReference type="GO" id="GO:0005634">
    <property type="term" value="C:nucleus"/>
    <property type="evidence" value="ECO:0007669"/>
    <property type="project" value="TreeGrafter"/>
</dbReference>
<name>A0A371C7F7_YARLL</name>
<organism evidence="8 9">
    <name type="scientific">Yarrowia lipolytica</name>
    <name type="common">Candida lipolytica</name>
    <dbReference type="NCBI Taxonomy" id="4952"/>
    <lineage>
        <taxon>Eukaryota</taxon>
        <taxon>Fungi</taxon>
        <taxon>Dikarya</taxon>
        <taxon>Ascomycota</taxon>
        <taxon>Saccharomycotina</taxon>
        <taxon>Dipodascomycetes</taxon>
        <taxon>Dipodascales</taxon>
        <taxon>Dipodascales incertae sedis</taxon>
        <taxon>Yarrowia</taxon>
    </lineage>
</organism>
<dbReference type="InterPro" id="IPR001781">
    <property type="entry name" value="Znf_LIM"/>
</dbReference>
<sequence length="673" mass="74749">MDRSMERTMENRGMSRSPAASHMMSQSPGLDHMSRSPNPMNMSRSPGHVSMGRSPGAGYMAHMDRSTSPNPVMPRSPVPADYRSVSPHLGYETRSMSPNPGYDITSGSGFASEYRSQSPIPDYVSPSRSRVPHVMRAPAPPINTSFDLSSDDEYSPIQSSSPSFRPPLSPQLALSSDDEEMMTIGEIKSAMAREEAALPTVGELRSNHSSRSGTPTHSAHSGSQNGSVSSTSYNGPVSDFRTRGSVSSVSTTSSSRSSTPVSASTPTSRANRTWANTSRFSLAERRDSMRQERPSSRMSEKSHDESVYSSSRDLNSSSFSFKDRLNTSNGLSSSTSSISTFGYDSVGSNVSRGSFRYDMCAARPGSRVSCYDEDFGNVTVETVREESERSFQEGDMSHDQIRDLRMTAFPHSRDYTRDPSRPDVLDDPSINLPTGDPHKLRDPQSPTHDSTHVKSLPHHVTPCAPPQPSYMSQSVSSTRPRCIVCDDHVAMNERIVQTESLSGSRDIYHLRCFRCCICDSSLEHMEHYIDPHSDMLFCHVDYHETFSPKCAQCSSCIEGDYVQAMGKTYHVDHFFCAQCGKPFQEGQQHHIIEGHAYCSPCYDVKTAEKCWRCSHVFNVNDPIIEVLDRLWCEACYSCEECGVGLKEEFTLTNEGVVLCEKCQVKKVKRYAWQ</sequence>
<dbReference type="Proteomes" id="UP000256601">
    <property type="component" value="Unassembled WGS sequence"/>
</dbReference>
<evidence type="ECO:0000256" key="1">
    <source>
        <dbReference type="ARBA" id="ARBA00022723"/>
    </source>
</evidence>